<keyword evidence="2" id="KW-1185">Reference proteome</keyword>
<protein>
    <submittedName>
        <fullName evidence="1">Uncharacterized protein</fullName>
    </submittedName>
</protein>
<gene>
    <name evidence="1" type="ORF">NQ315_003446</name>
</gene>
<name>A0AAV8VMS3_9CUCU</name>
<organism evidence="1 2">
    <name type="scientific">Exocentrus adspersus</name>
    <dbReference type="NCBI Taxonomy" id="1586481"/>
    <lineage>
        <taxon>Eukaryota</taxon>
        <taxon>Metazoa</taxon>
        <taxon>Ecdysozoa</taxon>
        <taxon>Arthropoda</taxon>
        <taxon>Hexapoda</taxon>
        <taxon>Insecta</taxon>
        <taxon>Pterygota</taxon>
        <taxon>Neoptera</taxon>
        <taxon>Endopterygota</taxon>
        <taxon>Coleoptera</taxon>
        <taxon>Polyphaga</taxon>
        <taxon>Cucujiformia</taxon>
        <taxon>Chrysomeloidea</taxon>
        <taxon>Cerambycidae</taxon>
        <taxon>Lamiinae</taxon>
        <taxon>Acanthocinini</taxon>
        <taxon>Exocentrus</taxon>
    </lineage>
</organism>
<evidence type="ECO:0000313" key="1">
    <source>
        <dbReference type="EMBL" id="KAJ8915662.1"/>
    </source>
</evidence>
<sequence>MACLQTSAINSQGCNYSEDQNGDYSPCTKLFFTCFTYLRLYGIGVSSSVASPTKSVRQQPRFCPVDTMSSIPLWCLILHVMGLHGYMYRHGRSWNGYGFHTYPHPAKKGRGSPGYNGGGHCTNNTIILLYTINVTLVQI</sequence>
<dbReference type="AlphaFoldDB" id="A0AAV8VMS3"/>
<comment type="caution">
    <text evidence="1">The sequence shown here is derived from an EMBL/GenBank/DDBJ whole genome shotgun (WGS) entry which is preliminary data.</text>
</comment>
<dbReference type="Proteomes" id="UP001159042">
    <property type="component" value="Unassembled WGS sequence"/>
</dbReference>
<evidence type="ECO:0000313" key="2">
    <source>
        <dbReference type="Proteomes" id="UP001159042"/>
    </source>
</evidence>
<accession>A0AAV8VMS3</accession>
<reference evidence="1 2" key="1">
    <citation type="journal article" date="2023" name="Insect Mol. Biol.">
        <title>Genome sequencing provides insights into the evolution of gene families encoding plant cell wall-degrading enzymes in longhorned beetles.</title>
        <authorList>
            <person name="Shin N.R."/>
            <person name="Okamura Y."/>
            <person name="Kirsch R."/>
            <person name="Pauchet Y."/>
        </authorList>
    </citation>
    <scope>NUCLEOTIDE SEQUENCE [LARGE SCALE GENOMIC DNA]</scope>
    <source>
        <strain evidence="1">EAD_L_NR</strain>
    </source>
</reference>
<proteinExistence type="predicted"/>
<dbReference type="EMBL" id="JANEYG010000051">
    <property type="protein sequence ID" value="KAJ8915662.1"/>
    <property type="molecule type" value="Genomic_DNA"/>
</dbReference>